<dbReference type="OrthoDB" id="405906at2759"/>
<dbReference type="PANTHER" id="PTHR37013:SF4">
    <property type="entry name" value="INTEGRAL MEMBRANE PROTEIN"/>
    <property type="match status" value="1"/>
</dbReference>
<feature type="region of interest" description="Disordered" evidence="1">
    <location>
        <begin position="292"/>
        <end position="312"/>
    </location>
</feature>
<dbReference type="AlphaFoldDB" id="A0A319DSS4"/>
<feature type="transmembrane region" description="Helical" evidence="2">
    <location>
        <begin position="15"/>
        <end position="37"/>
    </location>
</feature>
<keyword evidence="2" id="KW-0812">Transmembrane</keyword>
<dbReference type="PANTHER" id="PTHR37013">
    <property type="entry name" value="INTEGRAL MEMBRANE PROTEIN (AFU_ORTHOLOGUE AFUA_1G05950)-RELATED"/>
    <property type="match status" value="1"/>
</dbReference>
<evidence type="ECO:0000313" key="4">
    <source>
        <dbReference type="EMBL" id="PYI00766.1"/>
    </source>
</evidence>
<name>A0A319DSS4_ASPSB</name>
<feature type="transmembrane region" description="Helical" evidence="2">
    <location>
        <begin position="46"/>
        <end position="70"/>
    </location>
</feature>
<evidence type="ECO:0000259" key="3">
    <source>
        <dbReference type="Pfam" id="PF24802"/>
    </source>
</evidence>
<keyword evidence="5" id="KW-1185">Reference proteome</keyword>
<proteinExistence type="predicted"/>
<dbReference type="VEuPathDB" id="FungiDB:BO78DRAFT_434169"/>
<feature type="transmembrane region" description="Helical" evidence="2">
    <location>
        <begin position="111"/>
        <end position="131"/>
    </location>
</feature>
<feature type="domain" description="DUF7703" evidence="3">
    <location>
        <begin position="17"/>
        <end position="251"/>
    </location>
</feature>
<organism evidence="4 5">
    <name type="scientific">Aspergillus sclerotiicarbonarius (strain CBS 121057 / IBT 28362)</name>
    <dbReference type="NCBI Taxonomy" id="1448318"/>
    <lineage>
        <taxon>Eukaryota</taxon>
        <taxon>Fungi</taxon>
        <taxon>Dikarya</taxon>
        <taxon>Ascomycota</taxon>
        <taxon>Pezizomycotina</taxon>
        <taxon>Eurotiomycetes</taxon>
        <taxon>Eurotiomycetidae</taxon>
        <taxon>Eurotiales</taxon>
        <taxon>Aspergillaceae</taxon>
        <taxon>Aspergillus</taxon>
        <taxon>Aspergillus subgen. Circumdati</taxon>
    </lineage>
</organism>
<dbReference type="InterPro" id="IPR056120">
    <property type="entry name" value="DUF7703"/>
</dbReference>
<feature type="transmembrane region" description="Helical" evidence="2">
    <location>
        <begin position="151"/>
        <end position="173"/>
    </location>
</feature>
<feature type="compositionally biased region" description="Polar residues" evidence="1">
    <location>
        <begin position="300"/>
        <end position="310"/>
    </location>
</feature>
<dbReference type="EMBL" id="KZ826436">
    <property type="protein sequence ID" value="PYI00766.1"/>
    <property type="molecule type" value="Genomic_DNA"/>
</dbReference>
<feature type="transmembrane region" description="Helical" evidence="2">
    <location>
        <begin position="216"/>
        <end position="237"/>
    </location>
</feature>
<feature type="transmembrane region" description="Helical" evidence="2">
    <location>
        <begin position="193"/>
        <end position="210"/>
    </location>
</feature>
<evidence type="ECO:0000313" key="5">
    <source>
        <dbReference type="Proteomes" id="UP000248423"/>
    </source>
</evidence>
<accession>A0A319DSS4</accession>
<protein>
    <recommendedName>
        <fullName evidence="3">DUF7703 domain-containing protein</fullName>
    </recommendedName>
</protein>
<evidence type="ECO:0000256" key="2">
    <source>
        <dbReference type="SAM" id="Phobius"/>
    </source>
</evidence>
<keyword evidence="2" id="KW-0472">Membrane</keyword>
<sequence length="362" mass="40289">MDDIANANPIPLAEYYTVVAFVSISSFSSLVLVYLIFDFFKRRRGLYFWSLLVTTLGTILACVFCLIFIFRDATAILLSSVGVVLADTLISISNSLVLYSRVHLVAGGQRPRWILFMILGSFLLLQCPLVIGTPFAAAHHGRGNWTSAVLILQKLSVVCYCVREMIMIGFYAWATFRNLQPLIFLRGDQGRQLITALTFAGAIWLALDIANLIVEFTVSCAVGAAFFPFIFSTKLLVEFAALSKLIRFITRDSDGGYDCWTSTGDYSDHHTRHHSLQSNQPLTSPHGVVLETKSSRTSDHNPTPQYTHHSNYTRDLLSIDASDSHSVDLATPPQVHSADHLYREMSDLEAGRDSREVPSSQI</sequence>
<reference evidence="4 5" key="1">
    <citation type="submission" date="2018-02" db="EMBL/GenBank/DDBJ databases">
        <title>The genomes of Aspergillus section Nigri reveals drivers in fungal speciation.</title>
        <authorList>
            <consortium name="DOE Joint Genome Institute"/>
            <person name="Vesth T.C."/>
            <person name="Nybo J."/>
            <person name="Theobald S."/>
            <person name="Brandl J."/>
            <person name="Frisvad J.C."/>
            <person name="Nielsen K.F."/>
            <person name="Lyhne E.K."/>
            <person name="Kogle M.E."/>
            <person name="Kuo A."/>
            <person name="Riley R."/>
            <person name="Clum A."/>
            <person name="Nolan M."/>
            <person name="Lipzen A."/>
            <person name="Salamov A."/>
            <person name="Henrissat B."/>
            <person name="Wiebenga A."/>
            <person name="De vries R.P."/>
            <person name="Grigoriev I.V."/>
            <person name="Mortensen U.H."/>
            <person name="Andersen M.R."/>
            <person name="Baker S.E."/>
        </authorList>
    </citation>
    <scope>NUCLEOTIDE SEQUENCE [LARGE SCALE GENOMIC DNA]</scope>
    <source>
        <strain evidence="4 5">CBS 121057</strain>
    </source>
</reference>
<gene>
    <name evidence="4" type="ORF">BO78DRAFT_434169</name>
</gene>
<dbReference type="Proteomes" id="UP000248423">
    <property type="component" value="Unassembled WGS sequence"/>
</dbReference>
<feature type="transmembrane region" description="Helical" evidence="2">
    <location>
        <begin position="76"/>
        <end position="99"/>
    </location>
</feature>
<evidence type="ECO:0000256" key="1">
    <source>
        <dbReference type="SAM" id="MobiDB-lite"/>
    </source>
</evidence>
<dbReference type="Pfam" id="PF24802">
    <property type="entry name" value="DUF7703"/>
    <property type="match status" value="1"/>
</dbReference>
<keyword evidence="2" id="KW-1133">Transmembrane helix</keyword>